<evidence type="ECO:0000259" key="1">
    <source>
        <dbReference type="Pfam" id="PF00717"/>
    </source>
</evidence>
<dbReference type="AlphaFoldDB" id="A0A1G7TAF8"/>
<gene>
    <name evidence="2" type="ORF">SAMN05421827_105110</name>
</gene>
<sequence length="301" mass="32942">MASKRPIDRLLEYLKYNNISPSKAEKALGVANAYIQNSNNRKGEIGSSILQKLATEYLDLNLIWLITGNGDMLAAPNNGNTEKANTPEDNNAITILTGIESDGNAPPTSGNFAPPTAPPTTNLGLPKVIAISENNEDLVTLVGAKAAAGYLNGYGDPEYIGNLPTIKMPGVRGGTHRAFEVKGHSMPTLPNSSIAVGRWTESIEDIRDRRIYIVVTKSEGIVIKRVLNRVHDTGKLILISDNQNKRDYPNIILDQSDVLELWYLRAGVLFDFPEPGELYGRFNDLEAKVTLMAEQLQNLSK</sequence>
<dbReference type="EMBL" id="FNCH01000005">
    <property type="protein sequence ID" value="SDG31609.1"/>
    <property type="molecule type" value="Genomic_DNA"/>
</dbReference>
<dbReference type="Gene3D" id="2.10.109.10">
    <property type="entry name" value="Umud Fragment, subunit A"/>
    <property type="match status" value="1"/>
</dbReference>
<organism evidence="2 3">
    <name type="scientific">Pedobacter terrae</name>
    <dbReference type="NCBI Taxonomy" id="405671"/>
    <lineage>
        <taxon>Bacteria</taxon>
        <taxon>Pseudomonadati</taxon>
        <taxon>Bacteroidota</taxon>
        <taxon>Sphingobacteriia</taxon>
        <taxon>Sphingobacteriales</taxon>
        <taxon>Sphingobacteriaceae</taxon>
        <taxon>Pedobacter</taxon>
    </lineage>
</organism>
<dbReference type="Proteomes" id="UP000199643">
    <property type="component" value="Unassembled WGS sequence"/>
</dbReference>
<dbReference type="OrthoDB" id="3831186at2"/>
<feature type="domain" description="Peptidase S24/S26A/S26B/S26C" evidence="1">
    <location>
        <begin position="146"/>
        <end position="255"/>
    </location>
</feature>
<dbReference type="InterPro" id="IPR036286">
    <property type="entry name" value="LexA/Signal_pep-like_sf"/>
</dbReference>
<proteinExistence type="predicted"/>
<name>A0A1G7TAF8_9SPHI</name>
<dbReference type="RefSeq" id="WP_090498752.1">
    <property type="nucleotide sequence ID" value="NZ_FNCH01000005.1"/>
</dbReference>
<dbReference type="InterPro" id="IPR015927">
    <property type="entry name" value="Peptidase_S24_S26A/B/C"/>
</dbReference>
<dbReference type="InterPro" id="IPR010982">
    <property type="entry name" value="Lambda_DNA-bd_dom_sf"/>
</dbReference>
<evidence type="ECO:0000313" key="3">
    <source>
        <dbReference type="Proteomes" id="UP000199643"/>
    </source>
</evidence>
<dbReference type="Pfam" id="PF00717">
    <property type="entry name" value="Peptidase_S24"/>
    <property type="match status" value="1"/>
</dbReference>
<reference evidence="3" key="1">
    <citation type="submission" date="2016-10" db="EMBL/GenBank/DDBJ databases">
        <authorList>
            <person name="Varghese N."/>
            <person name="Submissions S."/>
        </authorList>
    </citation>
    <scope>NUCLEOTIDE SEQUENCE [LARGE SCALE GENOMIC DNA]</scope>
    <source>
        <strain evidence="3">DSM 17933</strain>
    </source>
</reference>
<accession>A0A1G7TAF8</accession>
<keyword evidence="3" id="KW-1185">Reference proteome</keyword>
<dbReference type="GO" id="GO:0003677">
    <property type="term" value="F:DNA binding"/>
    <property type="evidence" value="ECO:0007669"/>
    <property type="project" value="InterPro"/>
</dbReference>
<dbReference type="SUPFAM" id="SSF51306">
    <property type="entry name" value="LexA/Signal peptidase"/>
    <property type="match status" value="1"/>
</dbReference>
<dbReference type="Gene3D" id="1.10.260.40">
    <property type="entry name" value="lambda repressor-like DNA-binding domains"/>
    <property type="match status" value="1"/>
</dbReference>
<protein>
    <recommendedName>
        <fullName evidence="1">Peptidase S24/S26A/S26B/S26C domain-containing protein</fullName>
    </recommendedName>
</protein>
<evidence type="ECO:0000313" key="2">
    <source>
        <dbReference type="EMBL" id="SDG31609.1"/>
    </source>
</evidence>
<dbReference type="STRING" id="405671.SAMN05421827_105110"/>
<dbReference type="CDD" id="cd06462">
    <property type="entry name" value="Peptidase_S24_S26"/>
    <property type="match status" value="1"/>
</dbReference>